<dbReference type="eggNOG" id="COG3746">
    <property type="taxonomic scope" value="Bacteria"/>
</dbReference>
<evidence type="ECO:0000256" key="2">
    <source>
        <dbReference type="SAM" id="SignalP"/>
    </source>
</evidence>
<accession>Q3SKW3</accession>
<proteinExistence type="predicted"/>
<dbReference type="STRING" id="292415.Tbd_0706"/>
<dbReference type="HOGENOM" id="CLU_041653_0_0_4"/>
<evidence type="ECO:0000313" key="3">
    <source>
        <dbReference type="EMBL" id="AAZ96659.1"/>
    </source>
</evidence>
<dbReference type="EMBL" id="CP000116">
    <property type="protein sequence ID" value="AAZ96659.1"/>
    <property type="molecule type" value="Genomic_DNA"/>
</dbReference>
<feature type="chain" id="PRO_5004229085" evidence="2">
    <location>
        <begin position="25"/>
        <end position="407"/>
    </location>
</feature>
<sequence length="407" mass="44476">MKYELKRTTLAAALLSALAAPAWADMSVEERLKAMESRLNALEAENQALKGQLQSTEQKVTATTAQIEEVSRTASTGGASWAENTRIGGYGELHYNNLDGEGGASDKEEFDLHRFVLFFGHTFNERTRFFSEVEVEHSIAGEGKNGEIELEQAYVEYDLTPNHRVKGGLFLLPVGLINETHEPPTFYGVERNPVESNIIPATWWAGGAAIAGDLGAGFGYDFAVHEGLGTTAAKSYKPRDGRQKTSNAKANDLAYTARLKWTGMPGLELGGSLQYQSDMTQSLDANAGSATLAEVHGVFTKGPFGLKALYSQWNLDGSGPEAIGADKQLGWYIEPSFKLSEQWGVFARYNLWDNTAGDSADSEKKQIDAGVNFWPHPDVVVKADYQHQDNDNGQNQNGFNLGVGYQF</sequence>
<protein>
    <submittedName>
        <fullName evidence="3">Conserved hypothetical signal peptide protein</fullName>
    </submittedName>
</protein>
<evidence type="ECO:0000313" key="4">
    <source>
        <dbReference type="Proteomes" id="UP000008291"/>
    </source>
</evidence>
<dbReference type="Gene3D" id="2.40.160.10">
    <property type="entry name" value="Porin"/>
    <property type="match status" value="1"/>
</dbReference>
<organism evidence="3 4">
    <name type="scientific">Thiobacillus denitrificans (strain ATCC 25259 / T1)</name>
    <dbReference type="NCBI Taxonomy" id="292415"/>
    <lineage>
        <taxon>Bacteria</taxon>
        <taxon>Pseudomonadati</taxon>
        <taxon>Pseudomonadota</taxon>
        <taxon>Betaproteobacteria</taxon>
        <taxon>Nitrosomonadales</taxon>
        <taxon>Thiobacillaceae</taxon>
        <taxon>Thiobacillus</taxon>
    </lineage>
</organism>
<name>Q3SKW3_THIDA</name>
<keyword evidence="1" id="KW-0175">Coiled coil</keyword>
<dbReference type="AlphaFoldDB" id="Q3SKW3"/>
<gene>
    <name evidence="3" type="ordered locus">Tbd_0706</name>
</gene>
<dbReference type="Pfam" id="PF07396">
    <property type="entry name" value="Porin_O_P"/>
    <property type="match status" value="1"/>
</dbReference>
<dbReference type="KEGG" id="tbd:Tbd_0706"/>
<dbReference type="RefSeq" id="WP_011311218.1">
    <property type="nucleotide sequence ID" value="NC_007404.1"/>
</dbReference>
<reference evidence="3 4" key="1">
    <citation type="journal article" date="2006" name="J. Bacteriol.">
        <title>The genome sequence of the obligately chemolithoautotrophic, facultatively anaerobic bacterium Thiobacillus denitrificans.</title>
        <authorList>
            <person name="Beller H.R."/>
            <person name="Chain P.S."/>
            <person name="Letain T.E."/>
            <person name="Chakicherla A."/>
            <person name="Larimer F.W."/>
            <person name="Richardson P.M."/>
            <person name="Coleman M.A."/>
            <person name="Wood A.P."/>
            <person name="Kelly D.P."/>
        </authorList>
    </citation>
    <scope>NUCLEOTIDE SEQUENCE [LARGE SCALE GENOMIC DNA]</scope>
    <source>
        <strain evidence="3 4">ATCC 25259</strain>
    </source>
</reference>
<dbReference type="OrthoDB" id="5571598at2"/>
<evidence type="ECO:0000256" key="1">
    <source>
        <dbReference type="SAM" id="Coils"/>
    </source>
</evidence>
<dbReference type="InterPro" id="IPR023614">
    <property type="entry name" value="Porin_dom_sf"/>
</dbReference>
<keyword evidence="2" id="KW-0732">Signal</keyword>
<dbReference type="Proteomes" id="UP000008291">
    <property type="component" value="Chromosome"/>
</dbReference>
<feature type="signal peptide" evidence="2">
    <location>
        <begin position="1"/>
        <end position="24"/>
    </location>
</feature>
<feature type="coiled-coil region" evidence="1">
    <location>
        <begin position="25"/>
        <end position="73"/>
    </location>
</feature>
<keyword evidence="4" id="KW-1185">Reference proteome</keyword>
<dbReference type="SUPFAM" id="SSF56935">
    <property type="entry name" value="Porins"/>
    <property type="match status" value="1"/>
</dbReference>
<dbReference type="InterPro" id="IPR010870">
    <property type="entry name" value="Porin_O/P"/>
</dbReference>